<evidence type="ECO:0000313" key="2">
    <source>
        <dbReference type="EMBL" id="JAH63544.1"/>
    </source>
</evidence>
<keyword evidence="1" id="KW-0472">Membrane</keyword>
<keyword evidence="1" id="KW-0812">Transmembrane</keyword>
<evidence type="ECO:0000256" key="1">
    <source>
        <dbReference type="SAM" id="Phobius"/>
    </source>
</evidence>
<accession>A0A0E9UCE1</accession>
<reference evidence="2" key="2">
    <citation type="journal article" date="2015" name="Fish Shellfish Immunol.">
        <title>Early steps in the European eel (Anguilla anguilla)-Vibrio vulnificus interaction in the gills: Role of the RtxA13 toxin.</title>
        <authorList>
            <person name="Callol A."/>
            <person name="Pajuelo D."/>
            <person name="Ebbesson L."/>
            <person name="Teles M."/>
            <person name="MacKenzie S."/>
            <person name="Amaro C."/>
        </authorList>
    </citation>
    <scope>NUCLEOTIDE SEQUENCE</scope>
</reference>
<keyword evidence="1" id="KW-1133">Transmembrane helix</keyword>
<organism evidence="2">
    <name type="scientific">Anguilla anguilla</name>
    <name type="common">European freshwater eel</name>
    <name type="synonym">Muraena anguilla</name>
    <dbReference type="NCBI Taxonomy" id="7936"/>
    <lineage>
        <taxon>Eukaryota</taxon>
        <taxon>Metazoa</taxon>
        <taxon>Chordata</taxon>
        <taxon>Craniata</taxon>
        <taxon>Vertebrata</taxon>
        <taxon>Euteleostomi</taxon>
        <taxon>Actinopterygii</taxon>
        <taxon>Neopterygii</taxon>
        <taxon>Teleostei</taxon>
        <taxon>Anguilliformes</taxon>
        <taxon>Anguillidae</taxon>
        <taxon>Anguilla</taxon>
    </lineage>
</organism>
<reference evidence="2" key="1">
    <citation type="submission" date="2014-11" db="EMBL/GenBank/DDBJ databases">
        <authorList>
            <person name="Amaro Gonzalez C."/>
        </authorList>
    </citation>
    <scope>NUCLEOTIDE SEQUENCE</scope>
</reference>
<proteinExistence type="predicted"/>
<dbReference type="EMBL" id="GBXM01045033">
    <property type="protein sequence ID" value="JAH63544.1"/>
    <property type="molecule type" value="Transcribed_RNA"/>
</dbReference>
<protein>
    <submittedName>
        <fullName evidence="2">Uncharacterized protein</fullName>
    </submittedName>
</protein>
<sequence>MNNVCIVYFSSLNPHYTVILFYYIMVVTEVLFPEQKKR</sequence>
<feature type="transmembrane region" description="Helical" evidence="1">
    <location>
        <begin position="15"/>
        <end position="32"/>
    </location>
</feature>
<name>A0A0E9UCE1_ANGAN</name>
<dbReference type="AlphaFoldDB" id="A0A0E9UCE1"/>